<dbReference type="Pfam" id="PF09209">
    <property type="entry name" value="CecR_C"/>
    <property type="match status" value="1"/>
</dbReference>
<feature type="non-terminal residue" evidence="2">
    <location>
        <position position="1"/>
    </location>
</feature>
<dbReference type="SUPFAM" id="SSF48498">
    <property type="entry name" value="Tetracyclin repressor-like, C-terminal domain"/>
    <property type="match status" value="1"/>
</dbReference>
<feature type="domain" description="Transcription regulator YbiH C-terminal" evidence="1">
    <location>
        <begin position="45"/>
        <end position="133"/>
    </location>
</feature>
<dbReference type="EMBL" id="DQ257450">
    <property type="protein sequence ID" value="ACF40577.1"/>
    <property type="molecule type" value="Genomic_DNA"/>
</dbReference>
<gene>
    <name evidence="2" type="primary">pltZ</name>
</gene>
<protein>
    <submittedName>
        <fullName evidence="2">Putative TetR-family transcriptional regulator</fullName>
    </submittedName>
</protein>
<reference evidence="2" key="2">
    <citation type="journal article" date="2007" name="Microb. Ecol.">
        <title>Diversity of phytases in the rumen.</title>
        <authorList>
            <person name="Nakashima B.A."/>
            <person name="McAllister T.A."/>
            <person name="Sharma R."/>
            <person name="Selinger L.B."/>
        </authorList>
    </citation>
    <scope>NUCLEOTIDE SEQUENCE</scope>
    <source>
        <strain evidence="2">ATCC 49690</strain>
    </source>
</reference>
<accession>B4UTI2</accession>
<reference evidence="2" key="1">
    <citation type="submission" date="2006-11" db="EMBL/GenBank/DDBJ databases">
        <title>Kinetics and stereospecificity of a novel protein tyrosine phosphatase-like inositol polyphosphate phosphatase.</title>
        <authorList>
            <person name="Puhl A.A."/>
            <person name="Selinger L.B."/>
            <person name="Greiner R."/>
        </authorList>
    </citation>
    <scope>NUCLEOTIDE SEQUENCE</scope>
    <source>
        <strain evidence="2">ATCC 49690</strain>
    </source>
</reference>
<dbReference type="AlphaFoldDB" id="B4UTI2"/>
<evidence type="ECO:0000259" key="1">
    <source>
        <dbReference type="Pfam" id="PF09209"/>
    </source>
</evidence>
<proteinExistence type="predicted"/>
<dbReference type="InterPro" id="IPR015292">
    <property type="entry name" value="Tscrpt_reg_YbiH_C"/>
</dbReference>
<organism evidence="2">
    <name type="scientific">Selenomonas lacticifex</name>
    <dbReference type="NCBI Taxonomy" id="86957"/>
    <lineage>
        <taxon>Bacteria</taxon>
        <taxon>Bacillati</taxon>
        <taxon>Bacillota</taxon>
        <taxon>Negativicutes</taxon>
        <taxon>Selenomonadales</taxon>
        <taxon>Selenomonadaceae</taxon>
        <taxon>Selenomonas</taxon>
    </lineage>
</organism>
<sequence>GTNTAAINYHFGSREGMCKELLKLVHREFLNRDELKLLATAQQTPREKLEAFLERFAAQVMNDQSWPVEVWAREIMNPSPWLNEILSDVAVPKGLIMAKVVSDYTGIPLSSPQLYSCILSFIAPFTMIFLGRHNRINYRQLVPQAYPEEELLPNLKRFAFAGLDAFCEKEAGQPVQGA</sequence>
<name>B4UTI2_9FIRM</name>
<dbReference type="InterPro" id="IPR036271">
    <property type="entry name" value="Tet_transcr_reg_TetR-rel_C_sf"/>
</dbReference>
<evidence type="ECO:0000313" key="2">
    <source>
        <dbReference type="EMBL" id="ACF40577.1"/>
    </source>
</evidence>
<dbReference type="Gene3D" id="1.10.357.10">
    <property type="entry name" value="Tetracycline Repressor, domain 2"/>
    <property type="match status" value="1"/>
</dbReference>